<evidence type="ECO:0000313" key="2">
    <source>
        <dbReference type="Proteomes" id="UP000481037"/>
    </source>
</evidence>
<name>A0A6L5QFS1_9BURK</name>
<protein>
    <submittedName>
        <fullName evidence="1">Uncharacterized protein</fullName>
    </submittedName>
</protein>
<dbReference type="Proteomes" id="UP000481037">
    <property type="component" value="Unassembled WGS sequence"/>
</dbReference>
<dbReference type="AlphaFoldDB" id="A0A6L5QFS1"/>
<comment type="caution">
    <text evidence="1">The sequence shown here is derived from an EMBL/GenBank/DDBJ whole genome shotgun (WGS) entry which is preliminary data.</text>
</comment>
<dbReference type="EMBL" id="WKJM01000006">
    <property type="protein sequence ID" value="MRX08112.1"/>
    <property type="molecule type" value="Genomic_DNA"/>
</dbReference>
<evidence type="ECO:0000313" key="1">
    <source>
        <dbReference type="EMBL" id="MRX08112.1"/>
    </source>
</evidence>
<dbReference type="RefSeq" id="WP_154363942.1">
    <property type="nucleotide sequence ID" value="NZ_WKJM01000006.1"/>
</dbReference>
<sequence length="96" mass="10105">MRAHDFIDADQRVQVTLPSDRVTSVISMESAPGTAAALTLAPEQPLAEAPPHAALPPPAASPVPEPSGWMLMVCGALLLFLVAHKKPEEAFSNRAP</sequence>
<accession>A0A6L5QFS1</accession>
<organism evidence="1 2">
    <name type="scientific">Duganella alba</name>
    <dbReference type="NCBI Taxonomy" id="2666081"/>
    <lineage>
        <taxon>Bacteria</taxon>
        <taxon>Pseudomonadati</taxon>
        <taxon>Pseudomonadota</taxon>
        <taxon>Betaproteobacteria</taxon>
        <taxon>Burkholderiales</taxon>
        <taxon>Oxalobacteraceae</taxon>
        <taxon>Telluria group</taxon>
        <taxon>Duganella</taxon>
    </lineage>
</organism>
<reference evidence="1 2" key="1">
    <citation type="submission" date="2019-11" db="EMBL/GenBank/DDBJ databases">
        <title>Novel species isolated from a subtropical stream in China.</title>
        <authorList>
            <person name="Lu H."/>
        </authorList>
    </citation>
    <scope>NUCLEOTIDE SEQUENCE [LARGE SCALE GENOMIC DNA]</scope>
    <source>
        <strain evidence="1 2">FT25W</strain>
    </source>
</reference>
<proteinExistence type="predicted"/>
<gene>
    <name evidence="1" type="ORF">GJ697_09735</name>
</gene>
<keyword evidence="2" id="KW-1185">Reference proteome</keyword>